<dbReference type="AlphaFoldDB" id="M2CB25"/>
<comment type="caution">
    <text evidence="2">The sequence shown here is derived from an EMBL/GenBank/DDBJ whole genome shotgun (WGS) entry which is preliminary data.</text>
</comment>
<reference evidence="2" key="1">
    <citation type="submission" date="2012-01" db="EMBL/GenBank/DDBJ databases">
        <title>The Genome Sequence of Treponema denticola H1-T.</title>
        <authorList>
            <consortium name="The Broad Institute Genome Sequencing Platform"/>
            <person name="Earl A."/>
            <person name="Ward D."/>
            <person name="Feldgarden M."/>
            <person name="Gevers D."/>
            <person name="Blanton J.M."/>
            <person name="Fenno C.J."/>
            <person name="Baranova O.V."/>
            <person name="Mathney J."/>
            <person name="Dewhirst F.E."/>
            <person name="Izard J."/>
            <person name="Young S.K."/>
            <person name="Zeng Q."/>
            <person name="Gargeya S."/>
            <person name="Fitzgerald M."/>
            <person name="Haas B."/>
            <person name="Abouelleil A."/>
            <person name="Alvarado L."/>
            <person name="Arachchi H.M."/>
            <person name="Berlin A."/>
            <person name="Chapman S.B."/>
            <person name="Gearin G."/>
            <person name="Goldberg J."/>
            <person name="Griggs A."/>
            <person name="Gujja S."/>
            <person name="Hansen M."/>
            <person name="Heiman D."/>
            <person name="Howarth C."/>
            <person name="Larimer J."/>
            <person name="Lui A."/>
            <person name="MacDonald P.J.P."/>
            <person name="McCowen C."/>
            <person name="Montmayeur A."/>
            <person name="Murphy C."/>
            <person name="Neiman D."/>
            <person name="Pearson M."/>
            <person name="Priest M."/>
            <person name="Roberts A."/>
            <person name="Saif S."/>
            <person name="Shea T."/>
            <person name="Sisk P."/>
            <person name="Stolte C."/>
            <person name="Sykes S."/>
            <person name="Wortman J."/>
            <person name="Nusbaum C."/>
            <person name="Birren B."/>
        </authorList>
    </citation>
    <scope>NUCLEOTIDE SEQUENCE [LARGE SCALE GENOMIC DNA]</scope>
    <source>
        <strain evidence="2">H1-T</strain>
    </source>
</reference>
<dbReference type="HOGENOM" id="CLU_3105025_0_0_12"/>
<dbReference type="EMBL" id="AGDW01000001">
    <property type="protein sequence ID" value="EMB34567.1"/>
    <property type="molecule type" value="Genomic_DNA"/>
</dbReference>
<organism evidence="2">
    <name type="scientific">Treponema denticola H1-T</name>
    <dbReference type="NCBI Taxonomy" id="999431"/>
    <lineage>
        <taxon>Bacteria</taxon>
        <taxon>Pseudomonadati</taxon>
        <taxon>Spirochaetota</taxon>
        <taxon>Spirochaetia</taxon>
        <taxon>Spirochaetales</taxon>
        <taxon>Treponemataceae</taxon>
        <taxon>Treponema</taxon>
    </lineage>
</organism>
<evidence type="ECO:0000256" key="1">
    <source>
        <dbReference type="SAM" id="Phobius"/>
    </source>
</evidence>
<keyword evidence="1" id="KW-0812">Transmembrane</keyword>
<dbReference type="Proteomes" id="UP000011708">
    <property type="component" value="Chromosome"/>
</dbReference>
<keyword evidence="1" id="KW-0472">Membrane</keyword>
<evidence type="ECO:0000313" key="2">
    <source>
        <dbReference type="EMBL" id="EMB34567.1"/>
    </source>
</evidence>
<accession>M2CB25</accession>
<gene>
    <name evidence="2" type="ORF">HMPREF9725_00106</name>
</gene>
<name>M2CB25_TREDN</name>
<dbReference type="PATRIC" id="fig|999431.4.peg.109"/>
<protein>
    <submittedName>
        <fullName evidence="2">Uncharacterized protein</fullName>
    </submittedName>
</protein>
<sequence>MKYDMMKIIKSTDKFFKKLSNLLLIFLIRIIESALGCLLAFILLSHLIKGV</sequence>
<proteinExistence type="predicted"/>
<feature type="transmembrane region" description="Helical" evidence="1">
    <location>
        <begin position="21"/>
        <end position="48"/>
    </location>
</feature>
<keyword evidence="1" id="KW-1133">Transmembrane helix</keyword>